<dbReference type="InterPro" id="IPR009465">
    <property type="entry name" value="Spondin_N"/>
</dbReference>
<sequence length="233" mass="23830">MKIKSLLLSSSLLLAATSQAATLDVSVTNLTHGVYFAPLLISAHDSSTHFYALGSAASTELQAMAEGGDISGLATYATGMGAVNMENPASGMLPPATTTDAMDIDTGDNMYLSIVGMMVPTNDGFIGLDAWPIPTTTGTYTLYLNGYDAGTEANNEIVVGPSAGMPGTPGIPGNPGGQGGTGATGVTTEELNPTVHIHRGNLGDTMADGGMSDLDSRVHRWLNPVAKVVITVK</sequence>
<feature type="chain" id="PRO_5002946542" description="Spondin domain-containing protein" evidence="1">
    <location>
        <begin position="21"/>
        <end position="233"/>
    </location>
</feature>
<dbReference type="AlphaFoldDB" id="C5BP81"/>
<evidence type="ECO:0000313" key="3">
    <source>
        <dbReference type="EMBL" id="ACR13159.1"/>
    </source>
</evidence>
<gene>
    <name evidence="3" type="ordered locus">TERTU_3101</name>
</gene>
<name>C5BP81_TERTT</name>
<dbReference type="eggNOG" id="ENOG502ZFV4">
    <property type="taxonomic scope" value="Bacteria"/>
</dbReference>
<accession>C5BP81</accession>
<organism evidence="3 4">
    <name type="scientific">Teredinibacter turnerae (strain ATCC 39867 / T7901)</name>
    <dbReference type="NCBI Taxonomy" id="377629"/>
    <lineage>
        <taxon>Bacteria</taxon>
        <taxon>Pseudomonadati</taxon>
        <taxon>Pseudomonadota</taxon>
        <taxon>Gammaproteobacteria</taxon>
        <taxon>Cellvibrionales</taxon>
        <taxon>Cellvibrionaceae</taxon>
        <taxon>Teredinibacter</taxon>
    </lineage>
</organism>
<dbReference type="NCBIfam" id="NF038123">
    <property type="entry name" value="NF038123_dom"/>
    <property type="match status" value="1"/>
</dbReference>
<feature type="signal peptide" evidence="1">
    <location>
        <begin position="1"/>
        <end position="20"/>
    </location>
</feature>
<reference evidence="3 4" key="1">
    <citation type="journal article" date="2009" name="PLoS ONE">
        <title>The complete genome of Teredinibacter turnerae T7901: an intracellular endosymbiont of marine wood-boring bivalves (shipworms).</title>
        <authorList>
            <person name="Yang J.C."/>
            <person name="Madupu R."/>
            <person name="Durkin A.S."/>
            <person name="Ekborg N.A."/>
            <person name="Pedamallu C.S."/>
            <person name="Hostetler J.B."/>
            <person name="Radune D."/>
            <person name="Toms B.S."/>
            <person name="Henrissat B."/>
            <person name="Coutinho P.M."/>
            <person name="Schwarz S."/>
            <person name="Field L."/>
            <person name="Trindade-Silva A.E."/>
            <person name="Soares C.A.G."/>
            <person name="Elshahawi S."/>
            <person name="Hanora A."/>
            <person name="Schmidt E.W."/>
            <person name="Haygood M.G."/>
            <person name="Posfai J."/>
            <person name="Benner J."/>
            <person name="Madinger C."/>
            <person name="Nove J."/>
            <person name="Anton B."/>
            <person name="Chaudhary K."/>
            <person name="Foster J."/>
            <person name="Holman A."/>
            <person name="Kumar S."/>
            <person name="Lessard P.A."/>
            <person name="Luyten Y.A."/>
            <person name="Slatko B."/>
            <person name="Wood N."/>
            <person name="Wu B."/>
            <person name="Teplitski M."/>
            <person name="Mougous J.D."/>
            <person name="Ward N."/>
            <person name="Eisen J.A."/>
            <person name="Badger J.H."/>
            <person name="Distel D.L."/>
        </authorList>
    </citation>
    <scope>NUCLEOTIDE SEQUENCE [LARGE SCALE GENOMIC DNA]</scope>
    <source>
        <strain evidence="4">ATCC 39867 / T7901</strain>
    </source>
</reference>
<protein>
    <recommendedName>
        <fullName evidence="2">Spondin domain-containing protein</fullName>
    </recommendedName>
</protein>
<dbReference type="STRING" id="377629.TERTU_3101"/>
<dbReference type="Gene3D" id="2.60.40.2130">
    <property type="entry name" value="F-spondin domain"/>
    <property type="match status" value="1"/>
</dbReference>
<dbReference type="Proteomes" id="UP000009080">
    <property type="component" value="Chromosome"/>
</dbReference>
<dbReference type="Pfam" id="PF06468">
    <property type="entry name" value="Spond_N"/>
    <property type="match status" value="1"/>
</dbReference>
<evidence type="ECO:0000259" key="2">
    <source>
        <dbReference type="Pfam" id="PF06468"/>
    </source>
</evidence>
<evidence type="ECO:0000313" key="4">
    <source>
        <dbReference type="Proteomes" id="UP000009080"/>
    </source>
</evidence>
<keyword evidence="4" id="KW-1185">Reference proteome</keyword>
<proteinExistence type="predicted"/>
<feature type="domain" description="Spondin" evidence="2">
    <location>
        <begin position="35"/>
        <end position="153"/>
    </location>
</feature>
<keyword evidence="1" id="KW-0732">Signal</keyword>
<dbReference type="EMBL" id="CP001614">
    <property type="protein sequence ID" value="ACR13159.1"/>
    <property type="molecule type" value="Genomic_DNA"/>
</dbReference>
<dbReference type="HOGENOM" id="CLU_097554_0_0_6"/>
<dbReference type="OrthoDB" id="264824at2"/>
<dbReference type="KEGG" id="ttu:TERTU_3101"/>
<evidence type="ECO:0000256" key="1">
    <source>
        <dbReference type="SAM" id="SignalP"/>
    </source>
</evidence>
<dbReference type="InterPro" id="IPR038678">
    <property type="entry name" value="Spondin_N_sf"/>
</dbReference>
<dbReference type="RefSeq" id="WP_015819272.1">
    <property type="nucleotide sequence ID" value="NC_012997.1"/>
</dbReference>